<gene>
    <name evidence="1" type="ORF">A176_006577</name>
</gene>
<accession>A0A0H4X7W2</accession>
<dbReference type="EMBL" id="CP012109">
    <property type="protein sequence ID" value="AKQ69665.1"/>
    <property type="molecule type" value="Genomic_DNA"/>
</dbReference>
<keyword evidence="2" id="KW-1185">Reference proteome</keyword>
<protein>
    <recommendedName>
        <fullName evidence="3">DUF4419 domain-containing protein</fullName>
    </recommendedName>
</protein>
<reference evidence="1 2" key="1">
    <citation type="journal article" date="2016" name="PLoS ONE">
        <title>Complete Genome Sequence and Comparative Genomics of a Novel Myxobacterium Myxococcus hansupus.</title>
        <authorList>
            <person name="Sharma G."/>
            <person name="Narwani T."/>
            <person name="Subramanian S."/>
        </authorList>
    </citation>
    <scope>NUCLEOTIDE SEQUENCE [LARGE SCALE GENOMIC DNA]</scope>
    <source>
        <strain evidence="2">mixupus</strain>
    </source>
</reference>
<dbReference type="PATRIC" id="fig|1297742.4.peg.6666"/>
<dbReference type="Pfam" id="PF14388">
    <property type="entry name" value="DUF4419"/>
    <property type="match status" value="1"/>
</dbReference>
<dbReference type="InterPro" id="IPR025533">
    <property type="entry name" value="DUF4419"/>
</dbReference>
<dbReference type="KEGG" id="mym:A176_006577"/>
<evidence type="ECO:0000313" key="2">
    <source>
        <dbReference type="Proteomes" id="UP000009026"/>
    </source>
</evidence>
<proteinExistence type="predicted"/>
<dbReference type="PANTHER" id="PTHR31252">
    <property type="entry name" value="DUF4419 DOMAIN-CONTAINING PROTEIN"/>
    <property type="match status" value="1"/>
</dbReference>
<evidence type="ECO:0008006" key="3">
    <source>
        <dbReference type="Google" id="ProtNLM"/>
    </source>
</evidence>
<sequence>MVTFEVDSVEEASAPPVMTLLGTLIQDVRWMAPGRDTRVLEMKGIHPLLAAVHAAFAEHRPLVLSPDAVWLTIAQGVAQHVRLNAEALRSRIVRHEGRKTLTVDVGGLPETDSDYLLLFSSFRHQLREALGQGMPRLLSCDFSTSTDVERMAGDVVLMDAMSPYFDFVMACVCGIPRVTLLGTPEDWKAIRRRIDVIQELDLSWWTSSLIPIMDAFVSASEGRPDREYWKEMYKPAKAYGWDRATGWIARLIPYVAGHGSFSSRNPMLKTSHAELMASCAKAASDRWYEGPGLALQDAPAGLSSVPLKVTLPGRGESEAWTLEAGVLAVEVDDAGALIPRVGVTVKDGGTSAQSLIERIFAEHTATRATRVDAFQGTAELNALFAHIEEATLFSGENAWRIRPCTDHAEIRIAVDAEGSERITVVALMDLPDGTVLAWRDAYRKSNACVVRLNASQLEPRPPVGEDEIQGWSFMQGARLRVPVLTSAQTPAEIPVVGTSFLELLTRVLDSGGSTHLEPLATLDQRLMM</sequence>
<dbReference type="STRING" id="1297742.A176_006577"/>
<dbReference type="Proteomes" id="UP000009026">
    <property type="component" value="Chromosome"/>
</dbReference>
<dbReference type="eggNOG" id="ENOG502ZS2M">
    <property type="taxonomic scope" value="Bacteria"/>
</dbReference>
<name>A0A0H4X7W2_9BACT</name>
<dbReference type="PANTHER" id="PTHR31252:SF11">
    <property type="entry name" value="DUF4419 DOMAIN-CONTAINING PROTEIN"/>
    <property type="match status" value="1"/>
</dbReference>
<evidence type="ECO:0000313" key="1">
    <source>
        <dbReference type="EMBL" id="AKQ69665.1"/>
    </source>
</evidence>
<dbReference type="RefSeq" id="WP_002636226.1">
    <property type="nucleotide sequence ID" value="NZ_CP012109.1"/>
</dbReference>
<organism evidence="1 2">
    <name type="scientific">Pseudomyxococcus hansupus</name>
    <dbReference type="NCBI Taxonomy" id="1297742"/>
    <lineage>
        <taxon>Bacteria</taxon>
        <taxon>Pseudomonadati</taxon>
        <taxon>Myxococcota</taxon>
        <taxon>Myxococcia</taxon>
        <taxon>Myxococcales</taxon>
        <taxon>Cystobacterineae</taxon>
        <taxon>Myxococcaceae</taxon>
        <taxon>Pseudomyxococcus</taxon>
    </lineage>
</organism>
<dbReference type="OrthoDB" id="9806766at2"/>
<dbReference type="AlphaFoldDB" id="A0A0H4X7W2"/>